<accession>C0B9X0</accession>
<protein>
    <submittedName>
        <fullName evidence="1">Uncharacterized protein</fullName>
    </submittedName>
</protein>
<gene>
    <name evidence="1" type="ORF">COPCOM_01948</name>
</gene>
<evidence type="ECO:0000313" key="2">
    <source>
        <dbReference type="Proteomes" id="UP000003793"/>
    </source>
</evidence>
<name>C0B9X0_9FIRM</name>
<reference evidence="1 2" key="1">
    <citation type="submission" date="2009-02" db="EMBL/GenBank/DDBJ databases">
        <authorList>
            <person name="Fulton L."/>
            <person name="Clifton S."/>
            <person name="Fulton B."/>
            <person name="Xu J."/>
            <person name="Minx P."/>
            <person name="Pepin K.H."/>
            <person name="Johnson M."/>
            <person name="Bhonagiri V."/>
            <person name="Nash W.E."/>
            <person name="Mardis E.R."/>
            <person name="Wilson R.K."/>
        </authorList>
    </citation>
    <scope>NUCLEOTIDE SEQUENCE [LARGE SCALE GENOMIC DNA]</scope>
    <source>
        <strain evidence="1 2">ATCC 27758</strain>
    </source>
</reference>
<organism evidence="1 2">
    <name type="scientific">Coprococcus comes ATCC 27758</name>
    <dbReference type="NCBI Taxonomy" id="470146"/>
    <lineage>
        <taxon>Bacteria</taxon>
        <taxon>Bacillati</taxon>
        <taxon>Bacillota</taxon>
        <taxon>Clostridia</taxon>
        <taxon>Lachnospirales</taxon>
        <taxon>Lachnospiraceae</taxon>
        <taxon>Coprococcus</taxon>
    </lineage>
</organism>
<dbReference type="Proteomes" id="UP000003793">
    <property type="component" value="Unassembled WGS sequence"/>
</dbReference>
<proteinExistence type="predicted"/>
<reference evidence="1 2" key="2">
    <citation type="submission" date="2009-03" db="EMBL/GenBank/DDBJ databases">
        <title>Draft genome sequence of Coprococcus comes (ATCC 27758).</title>
        <authorList>
            <person name="Sudarsanam P."/>
            <person name="Ley R."/>
            <person name="Guruge J."/>
            <person name="Turnbaugh P.J."/>
            <person name="Mahowald M."/>
            <person name="Liep D."/>
            <person name="Gordon J."/>
        </authorList>
    </citation>
    <scope>NUCLEOTIDE SEQUENCE [LARGE SCALE GENOMIC DNA]</scope>
    <source>
        <strain evidence="1 2">ATCC 27758</strain>
    </source>
</reference>
<dbReference type="EMBL" id="ABVR01000040">
    <property type="protein sequence ID" value="EEG90072.1"/>
    <property type="molecule type" value="Genomic_DNA"/>
</dbReference>
<dbReference type="HOGENOM" id="CLU_3308042_0_0_9"/>
<dbReference type="AlphaFoldDB" id="C0B9X0"/>
<sequence length="39" mass="4454">MKENWTIRRNLPIIIYYMIPGSKGQKADASLLARGFLTS</sequence>
<evidence type="ECO:0000313" key="1">
    <source>
        <dbReference type="EMBL" id="EEG90072.1"/>
    </source>
</evidence>
<comment type="caution">
    <text evidence="1">The sequence shown here is derived from an EMBL/GenBank/DDBJ whole genome shotgun (WGS) entry which is preliminary data.</text>
</comment>